<name>A0A9N8HQ36_9STRA</name>
<feature type="compositionally biased region" description="Polar residues" evidence="1">
    <location>
        <begin position="49"/>
        <end position="64"/>
    </location>
</feature>
<gene>
    <name evidence="2" type="ORF">SEMRO_1154_G247110.1</name>
</gene>
<dbReference type="EMBL" id="CAICTM010001152">
    <property type="protein sequence ID" value="CAB9521007.1"/>
    <property type="molecule type" value="Genomic_DNA"/>
</dbReference>
<accession>A0A9N8HQ36</accession>
<dbReference type="AlphaFoldDB" id="A0A9N8HQ36"/>
<dbReference type="Proteomes" id="UP001153069">
    <property type="component" value="Unassembled WGS sequence"/>
</dbReference>
<organism evidence="2 3">
    <name type="scientific">Seminavis robusta</name>
    <dbReference type="NCBI Taxonomy" id="568900"/>
    <lineage>
        <taxon>Eukaryota</taxon>
        <taxon>Sar</taxon>
        <taxon>Stramenopiles</taxon>
        <taxon>Ochrophyta</taxon>
        <taxon>Bacillariophyta</taxon>
        <taxon>Bacillariophyceae</taxon>
        <taxon>Bacillariophycidae</taxon>
        <taxon>Naviculales</taxon>
        <taxon>Naviculaceae</taxon>
        <taxon>Seminavis</taxon>
    </lineage>
</organism>
<sequence length="180" mass="20649">MSITNKQVTFGSSSYHVLEDDGVIITEEHKSLLWYDRQSIQDNLQSLLSNKENTSSNDDSAFSEQSRRRRDHHVKSVLSMQSEIEDTVGIDTTGLRAFAMALSKDQVKTARARAAQGATDAYEVYQQAGYTKERTVQEFCRTTPKLLRAFPKKQPRKTHQEKETLRHDINQEALRLVWAM</sequence>
<feature type="region of interest" description="Disordered" evidence="1">
    <location>
        <begin position="49"/>
        <end position="74"/>
    </location>
</feature>
<comment type="caution">
    <text evidence="2">The sequence shown here is derived from an EMBL/GenBank/DDBJ whole genome shotgun (WGS) entry which is preliminary data.</text>
</comment>
<protein>
    <submittedName>
        <fullName evidence="2">Uncharacterized protein</fullName>
    </submittedName>
</protein>
<evidence type="ECO:0000313" key="3">
    <source>
        <dbReference type="Proteomes" id="UP001153069"/>
    </source>
</evidence>
<reference evidence="2" key="1">
    <citation type="submission" date="2020-06" db="EMBL/GenBank/DDBJ databases">
        <authorList>
            <consortium name="Plant Systems Biology data submission"/>
        </authorList>
    </citation>
    <scope>NUCLEOTIDE SEQUENCE</scope>
    <source>
        <strain evidence="2">D6</strain>
    </source>
</reference>
<keyword evidence="3" id="KW-1185">Reference proteome</keyword>
<proteinExistence type="predicted"/>
<evidence type="ECO:0000313" key="2">
    <source>
        <dbReference type="EMBL" id="CAB9521007.1"/>
    </source>
</evidence>
<evidence type="ECO:0000256" key="1">
    <source>
        <dbReference type="SAM" id="MobiDB-lite"/>
    </source>
</evidence>